<organism evidence="2 3">
    <name type="scientific">Cercophora newfieldiana</name>
    <dbReference type="NCBI Taxonomy" id="92897"/>
    <lineage>
        <taxon>Eukaryota</taxon>
        <taxon>Fungi</taxon>
        <taxon>Dikarya</taxon>
        <taxon>Ascomycota</taxon>
        <taxon>Pezizomycotina</taxon>
        <taxon>Sordariomycetes</taxon>
        <taxon>Sordariomycetidae</taxon>
        <taxon>Sordariales</taxon>
        <taxon>Lasiosphaeriaceae</taxon>
        <taxon>Cercophora</taxon>
    </lineage>
</organism>
<dbReference type="EMBL" id="JAULSV010000005">
    <property type="protein sequence ID" value="KAK0643936.1"/>
    <property type="molecule type" value="Genomic_DNA"/>
</dbReference>
<evidence type="ECO:0000313" key="2">
    <source>
        <dbReference type="EMBL" id="KAK0643936.1"/>
    </source>
</evidence>
<evidence type="ECO:0000313" key="3">
    <source>
        <dbReference type="Proteomes" id="UP001174936"/>
    </source>
</evidence>
<proteinExistence type="predicted"/>
<accession>A0AA39Y0V8</accession>
<dbReference type="AlphaFoldDB" id="A0AA39Y0V8"/>
<reference evidence="2" key="1">
    <citation type="submission" date="2023-06" db="EMBL/GenBank/DDBJ databases">
        <title>Genome-scale phylogeny and comparative genomics of the fungal order Sordariales.</title>
        <authorList>
            <consortium name="Lawrence Berkeley National Laboratory"/>
            <person name="Hensen N."/>
            <person name="Bonometti L."/>
            <person name="Westerberg I."/>
            <person name="Brannstrom I.O."/>
            <person name="Guillou S."/>
            <person name="Cros-Aarteil S."/>
            <person name="Calhoun S."/>
            <person name="Haridas S."/>
            <person name="Kuo A."/>
            <person name="Mondo S."/>
            <person name="Pangilinan J."/>
            <person name="Riley R."/>
            <person name="Labutti K."/>
            <person name="Andreopoulos B."/>
            <person name="Lipzen A."/>
            <person name="Chen C."/>
            <person name="Yanf M."/>
            <person name="Daum C."/>
            <person name="Ng V."/>
            <person name="Clum A."/>
            <person name="Steindorff A."/>
            <person name="Ohm R."/>
            <person name="Martin F."/>
            <person name="Silar P."/>
            <person name="Natvig D."/>
            <person name="Lalanne C."/>
            <person name="Gautier V."/>
            <person name="Ament-Velasquez S.L."/>
            <person name="Kruys A."/>
            <person name="Hutchinson M.I."/>
            <person name="Powell A.J."/>
            <person name="Barry K."/>
            <person name="Miller A.N."/>
            <person name="Grigoriev I.V."/>
            <person name="Debuchy R."/>
            <person name="Gladieux P."/>
            <person name="Thoren M.H."/>
            <person name="Johannesson H."/>
        </authorList>
    </citation>
    <scope>NUCLEOTIDE SEQUENCE</scope>
    <source>
        <strain evidence="2">SMH2532-1</strain>
    </source>
</reference>
<gene>
    <name evidence="2" type="ORF">B0T16DRAFT_191040</name>
</gene>
<keyword evidence="3" id="KW-1185">Reference proteome</keyword>
<dbReference type="Proteomes" id="UP001174936">
    <property type="component" value="Unassembled WGS sequence"/>
</dbReference>
<feature type="region of interest" description="Disordered" evidence="1">
    <location>
        <begin position="51"/>
        <end position="70"/>
    </location>
</feature>
<sequence>MCILGPNCISGWATKSGLQGPTANLQRSRVPFCHIPAHHHVVEQAASDLNLPRPTVTSHPHTAPQPILDRGIDHSIYKPTSTPRTVPDLRPGASPHHLPRNVSEFQPQPPGSKTPNSLYLRRITRGITNPH</sequence>
<evidence type="ECO:0000256" key="1">
    <source>
        <dbReference type="SAM" id="MobiDB-lite"/>
    </source>
</evidence>
<feature type="region of interest" description="Disordered" evidence="1">
    <location>
        <begin position="79"/>
        <end position="117"/>
    </location>
</feature>
<comment type="caution">
    <text evidence="2">The sequence shown here is derived from an EMBL/GenBank/DDBJ whole genome shotgun (WGS) entry which is preliminary data.</text>
</comment>
<name>A0AA39Y0V8_9PEZI</name>
<protein>
    <submittedName>
        <fullName evidence="2">Uncharacterized protein</fullName>
    </submittedName>
</protein>